<sequence length="211" mass="23781">MLWVLVFFLALLVTTEGTVKTWDYSPASGPSLLKTKRRDNPFVRLQRDINNGQNKTATRVIQGLGGDRLSIDTLPDNQTQILESSHQYYSSRVLGPVELQSQNLLADLLREDTKKATVLNTLSSAHRLALRVILSFEFPFYGHSSRHITIATGGFIFMGEVLHSMLTATQYVAPLMANFNPSYSKESTIRYRDNGRCNIIQPQFKKSLDTV</sequence>
<comment type="caution">
    <text evidence="7">The sequence shown here is derived from an EMBL/GenBank/DDBJ whole genome shotgun (WGS) entry which is preliminary data.</text>
</comment>
<dbReference type="Proteomes" id="UP000770717">
    <property type="component" value="Unassembled WGS sequence"/>
</dbReference>
<gene>
    <name evidence="7" type="ORF">GDO78_004392</name>
</gene>
<reference evidence="7" key="1">
    <citation type="thesis" date="2020" institute="ProQuest LLC" country="789 East Eisenhower Parkway, Ann Arbor, MI, USA">
        <title>Comparative Genomics and Chromosome Evolution.</title>
        <authorList>
            <person name="Mudd A.B."/>
        </authorList>
    </citation>
    <scope>NUCLEOTIDE SEQUENCE</scope>
    <source>
        <strain evidence="7">HN-11 Male</strain>
        <tissue evidence="7">Kidney and liver</tissue>
    </source>
</reference>
<keyword evidence="5" id="KW-1133">Transmembrane helix</keyword>
<evidence type="ECO:0000256" key="1">
    <source>
        <dbReference type="ARBA" id="ARBA00004479"/>
    </source>
</evidence>
<evidence type="ECO:0000313" key="8">
    <source>
        <dbReference type="Proteomes" id="UP000770717"/>
    </source>
</evidence>
<keyword evidence="3" id="KW-0812">Transmembrane</keyword>
<protein>
    <submittedName>
        <fullName evidence="7">Uncharacterized protein</fullName>
    </submittedName>
</protein>
<dbReference type="PANTHER" id="PTHR13055:SF10">
    <property type="entry name" value="PLEXIN DOMAIN-CONTAINING PROTEIN 1"/>
    <property type="match status" value="1"/>
</dbReference>
<dbReference type="GO" id="GO:0016020">
    <property type="term" value="C:membrane"/>
    <property type="evidence" value="ECO:0007669"/>
    <property type="project" value="UniProtKB-SubCell"/>
</dbReference>
<keyword evidence="4 6" id="KW-0732">Signal</keyword>
<evidence type="ECO:0000313" key="7">
    <source>
        <dbReference type="EMBL" id="KAG9474067.1"/>
    </source>
</evidence>
<feature type="signal peptide" evidence="6">
    <location>
        <begin position="1"/>
        <end position="17"/>
    </location>
</feature>
<dbReference type="EMBL" id="WNTK01000013">
    <property type="protein sequence ID" value="KAG9474067.1"/>
    <property type="molecule type" value="Genomic_DNA"/>
</dbReference>
<comment type="similarity">
    <text evidence="2">Belongs to the plexin family.</text>
</comment>
<name>A0A8J6JZP3_ELECQ</name>
<dbReference type="InterPro" id="IPR031152">
    <property type="entry name" value="PLXDC"/>
</dbReference>
<accession>A0A8J6JZP3</accession>
<evidence type="ECO:0000256" key="6">
    <source>
        <dbReference type="SAM" id="SignalP"/>
    </source>
</evidence>
<dbReference type="PANTHER" id="PTHR13055">
    <property type="entry name" value="TUMOR ENDOTHELIAL MARKER 7 RELATED"/>
    <property type="match status" value="1"/>
</dbReference>
<evidence type="ECO:0000256" key="2">
    <source>
        <dbReference type="ARBA" id="ARBA00010297"/>
    </source>
</evidence>
<organism evidence="7 8">
    <name type="scientific">Eleutherodactylus coqui</name>
    <name type="common">Puerto Rican coqui</name>
    <dbReference type="NCBI Taxonomy" id="57060"/>
    <lineage>
        <taxon>Eukaryota</taxon>
        <taxon>Metazoa</taxon>
        <taxon>Chordata</taxon>
        <taxon>Craniata</taxon>
        <taxon>Vertebrata</taxon>
        <taxon>Euteleostomi</taxon>
        <taxon>Amphibia</taxon>
        <taxon>Batrachia</taxon>
        <taxon>Anura</taxon>
        <taxon>Neobatrachia</taxon>
        <taxon>Hyloidea</taxon>
        <taxon>Eleutherodactylidae</taxon>
        <taxon>Eleutherodactylinae</taxon>
        <taxon>Eleutherodactylus</taxon>
        <taxon>Eleutherodactylus</taxon>
    </lineage>
</organism>
<comment type="subcellular location">
    <subcellularLocation>
        <location evidence="1">Membrane</location>
        <topology evidence="1">Single-pass type I membrane protein</topology>
    </subcellularLocation>
</comment>
<keyword evidence="8" id="KW-1185">Reference proteome</keyword>
<keyword evidence="5" id="KW-0472">Membrane</keyword>
<proteinExistence type="inferred from homology"/>
<evidence type="ECO:0000256" key="3">
    <source>
        <dbReference type="ARBA" id="ARBA00022692"/>
    </source>
</evidence>
<evidence type="ECO:0000256" key="4">
    <source>
        <dbReference type="ARBA" id="ARBA00022729"/>
    </source>
</evidence>
<evidence type="ECO:0000256" key="5">
    <source>
        <dbReference type="ARBA" id="ARBA00022989"/>
    </source>
</evidence>
<dbReference type="OrthoDB" id="6285106at2759"/>
<dbReference type="AlphaFoldDB" id="A0A8J6JZP3"/>
<feature type="chain" id="PRO_5035325586" evidence="6">
    <location>
        <begin position="18"/>
        <end position="211"/>
    </location>
</feature>